<dbReference type="Gene3D" id="3.10.20.620">
    <property type="match status" value="1"/>
</dbReference>
<dbReference type="GO" id="GO:0034274">
    <property type="term" value="C:Atg12-Atg5-Atg16 complex"/>
    <property type="evidence" value="ECO:0007669"/>
    <property type="project" value="TreeGrafter"/>
</dbReference>
<feature type="domain" description="Autophagy protein ATG5 alpha-helical bundle region" evidence="8">
    <location>
        <begin position="129"/>
        <end position="185"/>
    </location>
</feature>
<dbReference type="Gene3D" id="3.10.20.90">
    <property type="entry name" value="Phosphatidylinositol 3-kinase Catalytic Subunit, Chain A, domain 1"/>
    <property type="match status" value="1"/>
</dbReference>
<proteinExistence type="inferred from homology"/>
<feature type="domain" description="Autophagy protein ATG5 UblB" evidence="7">
    <location>
        <begin position="195"/>
        <end position="272"/>
    </location>
</feature>
<dbReference type="AlphaFoldDB" id="A0A0K0DDY5"/>
<dbReference type="GO" id="GO:0006995">
    <property type="term" value="P:cellular response to nitrogen starvation"/>
    <property type="evidence" value="ECO:0007669"/>
    <property type="project" value="TreeGrafter"/>
</dbReference>
<keyword evidence="10" id="KW-1185">Reference proteome</keyword>
<dbReference type="GO" id="GO:0000422">
    <property type="term" value="P:autophagy of mitochondrion"/>
    <property type="evidence" value="ECO:0007669"/>
    <property type="project" value="TreeGrafter"/>
</dbReference>
<evidence type="ECO:0000256" key="2">
    <source>
        <dbReference type="ARBA" id="ARBA00006910"/>
    </source>
</evidence>
<dbReference type="GO" id="GO:0061908">
    <property type="term" value="C:phagophore"/>
    <property type="evidence" value="ECO:0007669"/>
    <property type="project" value="TreeGrafter"/>
</dbReference>
<dbReference type="InterPro" id="IPR042526">
    <property type="entry name" value="Atg5_HR"/>
</dbReference>
<dbReference type="GO" id="GO:0019776">
    <property type="term" value="F:Atg8-family ligase activity"/>
    <property type="evidence" value="ECO:0007669"/>
    <property type="project" value="TreeGrafter"/>
</dbReference>
<dbReference type="PANTHER" id="PTHR13040:SF2">
    <property type="entry name" value="AUTOPHAGY PROTEIN 5"/>
    <property type="match status" value="1"/>
</dbReference>
<comment type="subunit">
    <text evidence="6">Conjugated with ATG12.</text>
</comment>
<reference evidence="11" key="2">
    <citation type="submission" date="2017-02" db="UniProtKB">
        <authorList>
            <consortium name="WormBaseParasite"/>
        </authorList>
    </citation>
    <scope>IDENTIFICATION</scope>
</reference>
<dbReference type="STRING" id="6313.A0A0K0DDY5"/>
<dbReference type="Gene3D" id="1.10.246.190">
    <property type="entry name" value="Autophagy protein Apg5, helix rich domain"/>
    <property type="match status" value="1"/>
</dbReference>
<keyword evidence="5 6" id="KW-0072">Autophagy</keyword>
<dbReference type="PANTHER" id="PTHR13040">
    <property type="entry name" value="AUTOPHAGY PROTEIN 5"/>
    <property type="match status" value="1"/>
</dbReference>
<dbReference type="WBParaSite" id="ACAC_0000899801-mRNA-1">
    <property type="protein sequence ID" value="ACAC_0000899801-mRNA-1"/>
    <property type="gene ID" value="ACAC_0000899801"/>
</dbReference>
<keyword evidence="3 6" id="KW-1017">Isopeptide bond</keyword>
<evidence type="ECO:0000256" key="4">
    <source>
        <dbReference type="ARBA" id="ARBA00022843"/>
    </source>
</evidence>
<dbReference type="InterPro" id="IPR048318">
    <property type="entry name" value="ATG5_UblB"/>
</dbReference>
<dbReference type="GO" id="GO:0034045">
    <property type="term" value="C:phagophore assembly site membrane"/>
    <property type="evidence" value="ECO:0007669"/>
    <property type="project" value="UniProtKB-SubCell"/>
</dbReference>
<evidence type="ECO:0000259" key="8">
    <source>
        <dbReference type="Pfam" id="PF20637"/>
    </source>
</evidence>
<evidence type="ECO:0000256" key="3">
    <source>
        <dbReference type="ARBA" id="ARBA00022499"/>
    </source>
</evidence>
<dbReference type="GO" id="GO:0005776">
    <property type="term" value="C:autophagosome"/>
    <property type="evidence" value="ECO:0007669"/>
    <property type="project" value="TreeGrafter"/>
</dbReference>
<dbReference type="GO" id="GO:0044233">
    <property type="term" value="C:mitochondria-associated endoplasmic reticulum membrane contact site"/>
    <property type="evidence" value="ECO:0007669"/>
    <property type="project" value="TreeGrafter"/>
</dbReference>
<dbReference type="InterPro" id="IPR048940">
    <property type="entry name" value="ATG5_HBR"/>
</dbReference>
<evidence type="ECO:0000259" key="7">
    <source>
        <dbReference type="Pfam" id="PF04106"/>
    </source>
</evidence>
<sequence>MAGEFDYEVSRKLWEAAVPVEIYFEREDDSGDACQPSYAMLPRCSYFPVHLPRNTSISSLQILEQLGAREHGVKLEVEKVWLESNGVPLKIYYPIGVLFDLHRSQDSPTLTVTIKTSLRPEGISFVSRDIIEAMFMQSVKEANYLKYRKNEIVSTMKMDEHKQLWSSLVHDRFDDFWSVNRRLMECTDERPFHDIPIRLYAIGKPFRQILQPPLDENGEPRTLNNALNALSLDLIQNEKYQFISHGVTLPMETPLTYLGKNLAYPDNFVHICAVIVCNTHV</sequence>
<dbReference type="GO" id="GO:0007033">
    <property type="term" value="P:vacuole organization"/>
    <property type="evidence" value="ECO:0007669"/>
    <property type="project" value="UniProtKB-ARBA"/>
</dbReference>
<dbReference type="GO" id="GO:0034727">
    <property type="term" value="P:piecemeal microautophagy of the nucleus"/>
    <property type="evidence" value="ECO:0007669"/>
    <property type="project" value="TreeGrafter"/>
</dbReference>
<keyword evidence="6" id="KW-0472">Membrane</keyword>
<dbReference type="Pfam" id="PF20637">
    <property type="entry name" value="ATG5_HBR"/>
    <property type="match status" value="1"/>
</dbReference>
<evidence type="ECO:0000313" key="10">
    <source>
        <dbReference type="Proteomes" id="UP000035642"/>
    </source>
</evidence>
<evidence type="ECO:0000259" key="9">
    <source>
        <dbReference type="Pfam" id="PF20638"/>
    </source>
</evidence>
<evidence type="ECO:0000256" key="5">
    <source>
        <dbReference type="ARBA" id="ARBA00023006"/>
    </source>
</evidence>
<organism evidence="10 11">
    <name type="scientific">Angiostrongylus cantonensis</name>
    <name type="common">Rat lungworm</name>
    <dbReference type="NCBI Taxonomy" id="6313"/>
    <lineage>
        <taxon>Eukaryota</taxon>
        <taxon>Metazoa</taxon>
        <taxon>Ecdysozoa</taxon>
        <taxon>Nematoda</taxon>
        <taxon>Chromadorea</taxon>
        <taxon>Rhabditida</taxon>
        <taxon>Rhabditina</taxon>
        <taxon>Rhabditomorpha</taxon>
        <taxon>Strongyloidea</taxon>
        <taxon>Metastrongylidae</taxon>
        <taxon>Angiostrongylus</taxon>
    </lineage>
</organism>
<evidence type="ECO:0000256" key="6">
    <source>
        <dbReference type="RuleBase" id="RU361202"/>
    </source>
</evidence>
<dbReference type="Pfam" id="PF20638">
    <property type="entry name" value="ATG5_UblA"/>
    <property type="match status" value="1"/>
</dbReference>
<dbReference type="InterPro" id="IPR048939">
    <property type="entry name" value="ATG5_UblA"/>
</dbReference>
<feature type="domain" description="Autophagy protein ATG5 UblA" evidence="9">
    <location>
        <begin position="13"/>
        <end position="115"/>
    </location>
</feature>
<protein>
    <recommendedName>
        <fullName evidence="6">Autophagy protein 5</fullName>
    </recommendedName>
</protein>
<reference evidence="10" key="1">
    <citation type="submission" date="2012-09" db="EMBL/GenBank/DDBJ databases">
        <authorList>
            <person name="Martin A.A."/>
        </authorList>
    </citation>
    <scope>NUCLEOTIDE SEQUENCE</scope>
</reference>
<accession>A0A0K0DDY5</accession>
<dbReference type="Pfam" id="PF04106">
    <property type="entry name" value="ATG5_UblB"/>
    <property type="match status" value="1"/>
</dbReference>
<dbReference type="InterPro" id="IPR042527">
    <property type="entry name" value="Atg5_UblA_dom_sf"/>
</dbReference>
<comment type="similarity">
    <text evidence="2 6">Belongs to the ATG5 family.</text>
</comment>
<dbReference type="Proteomes" id="UP000035642">
    <property type="component" value="Unassembled WGS sequence"/>
</dbReference>
<comment type="subcellular location">
    <subcellularLocation>
        <location evidence="1 6">Preautophagosomal structure membrane</location>
        <topology evidence="1 6">Peripheral membrane protein</topology>
    </subcellularLocation>
</comment>
<name>A0A0K0DDY5_ANGCA</name>
<dbReference type="InterPro" id="IPR007239">
    <property type="entry name" value="Atg5"/>
</dbReference>
<keyword evidence="4 6" id="KW-0832">Ubl conjugation</keyword>
<comment type="function">
    <text evidence="6">Involved in autophagic vesicle formation.</text>
</comment>
<evidence type="ECO:0000313" key="11">
    <source>
        <dbReference type="WBParaSite" id="ACAC_0000899801-mRNA-1"/>
    </source>
</evidence>
<evidence type="ECO:0000256" key="1">
    <source>
        <dbReference type="ARBA" id="ARBA00004623"/>
    </source>
</evidence>